<name>A0A0E3P524_9EURY</name>
<dbReference type="KEGG" id="msw:MSSIT_1961"/>
<dbReference type="Proteomes" id="UP000033111">
    <property type="component" value="Chromosome"/>
</dbReference>
<accession>A0A0E3P524</accession>
<evidence type="ECO:0000313" key="2">
    <source>
        <dbReference type="Proteomes" id="UP000033111"/>
    </source>
</evidence>
<dbReference type="AlphaFoldDB" id="A0A0E3P524"/>
<protein>
    <submittedName>
        <fullName evidence="1">Uncharacterized protein</fullName>
    </submittedName>
</protein>
<dbReference type="HOGENOM" id="CLU_2857146_0_0_2"/>
<gene>
    <name evidence="1" type="ORF">MSSIT_1961</name>
</gene>
<organism evidence="1 2">
    <name type="scientific">Methanosarcina siciliae T4/M</name>
    <dbReference type="NCBI Taxonomy" id="1434120"/>
    <lineage>
        <taxon>Archaea</taxon>
        <taxon>Methanobacteriati</taxon>
        <taxon>Methanobacteriota</taxon>
        <taxon>Stenosarchaea group</taxon>
        <taxon>Methanomicrobia</taxon>
        <taxon>Methanosarcinales</taxon>
        <taxon>Methanosarcinaceae</taxon>
        <taxon>Methanosarcina</taxon>
    </lineage>
</organism>
<proteinExistence type="predicted"/>
<sequence>MRVYSIESAVIEYYKMNKRPIEDMNQISQYITDHTLFRNFDCMPVILEMFAAGWKLPEMETVMK</sequence>
<dbReference type="PATRIC" id="fig|1434120.4.peg.2528"/>
<keyword evidence="2" id="KW-1185">Reference proteome</keyword>
<reference evidence="1 2" key="1">
    <citation type="submission" date="2014-07" db="EMBL/GenBank/DDBJ databases">
        <title>Methanogenic archaea and the global carbon cycle.</title>
        <authorList>
            <person name="Henriksen J.R."/>
            <person name="Luke J."/>
            <person name="Reinhart S."/>
            <person name="Benedict M.N."/>
            <person name="Youngblut N.D."/>
            <person name="Metcalf M.E."/>
            <person name="Whitaker R.J."/>
            <person name="Metcalf W.W."/>
        </authorList>
    </citation>
    <scope>NUCLEOTIDE SEQUENCE [LARGE SCALE GENOMIC DNA]</scope>
    <source>
        <strain evidence="1 2">T4/M</strain>
    </source>
</reference>
<dbReference type="EMBL" id="CP009506">
    <property type="protein sequence ID" value="AKB28680.1"/>
    <property type="molecule type" value="Genomic_DNA"/>
</dbReference>
<evidence type="ECO:0000313" key="1">
    <source>
        <dbReference type="EMBL" id="AKB28680.1"/>
    </source>
</evidence>